<dbReference type="CTD" id="8234764"/>
<dbReference type="STRING" id="121224.E0W0T9"/>
<reference evidence="2" key="3">
    <citation type="submission" date="2020-05" db="UniProtKB">
        <authorList>
            <consortium name="EnsemblMetazoa"/>
        </authorList>
    </citation>
    <scope>IDENTIFICATION</scope>
    <source>
        <strain evidence="2">USDA</strain>
    </source>
</reference>
<dbReference type="EMBL" id="DS235862">
    <property type="protein sequence ID" value="EEB19245.1"/>
    <property type="molecule type" value="Genomic_DNA"/>
</dbReference>
<protein>
    <submittedName>
        <fullName evidence="1 2">Uncharacterized protein</fullName>
    </submittedName>
</protein>
<dbReference type="OMA" id="MEKPCRY"/>
<dbReference type="VEuPathDB" id="VectorBase:PHUM563810"/>
<dbReference type="RefSeq" id="XP_002431983.1">
    <property type="nucleotide sequence ID" value="XM_002431938.1"/>
</dbReference>
<dbReference type="GeneID" id="8234764"/>
<organism>
    <name type="scientific">Pediculus humanus subsp. corporis</name>
    <name type="common">Body louse</name>
    <dbReference type="NCBI Taxonomy" id="121224"/>
    <lineage>
        <taxon>Eukaryota</taxon>
        <taxon>Metazoa</taxon>
        <taxon>Ecdysozoa</taxon>
        <taxon>Arthropoda</taxon>
        <taxon>Hexapoda</taxon>
        <taxon>Insecta</taxon>
        <taxon>Pterygota</taxon>
        <taxon>Neoptera</taxon>
        <taxon>Paraneoptera</taxon>
        <taxon>Psocodea</taxon>
        <taxon>Troctomorpha</taxon>
        <taxon>Phthiraptera</taxon>
        <taxon>Anoplura</taxon>
        <taxon>Pediculidae</taxon>
        <taxon>Pediculus</taxon>
    </lineage>
</organism>
<reference evidence="1" key="2">
    <citation type="submission" date="2007-04" db="EMBL/GenBank/DDBJ databases">
        <title>The genome of the human body louse.</title>
        <authorList>
            <consortium name="The Human Body Louse Genome Consortium"/>
            <person name="Kirkness E."/>
            <person name="Walenz B."/>
            <person name="Hass B."/>
            <person name="Bruggner R."/>
            <person name="Strausberg R."/>
        </authorList>
    </citation>
    <scope>NUCLEOTIDE SEQUENCE</scope>
    <source>
        <strain evidence="1">USDA</strain>
    </source>
</reference>
<dbReference type="InParanoid" id="E0W0T9"/>
<dbReference type="Proteomes" id="UP000009046">
    <property type="component" value="Unassembled WGS sequence"/>
</dbReference>
<evidence type="ECO:0000313" key="2">
    <source>
        <dbReference type="EnsemblMetazoa" id="PHUM563810-PA"/>
    </source>
</evidence>
<dbReference type="OrthoDB" id="8035218at2759"/>
<proteinExistence type="predicted"/>
<evidence type="ECO:0000313" key="1">
    <source>
        <dbReference type="EMBL" id="EEB19245.1"/>
    </source>
</evidence>
<evidence type="ECO:0000313" key="3">
    <source>
        <dbReference type="Proteomes" id="UP000009046"/>
    </source>
</evidence>
<dbReference type="AlphaFoldDB" id="E0W0T9"/>
<name>E0W0T9_PEDHC</name>
<sequence length="76" mass="8489">MCENLTNDDDDMSKVGSLFNLKDIKESLAIAESLATTAMKTSQSAKKRLLARKIEMGLDSNLEFVPPKQVLLYLVR</sequence>
<keyword evidence="3" id="KW-1185">Reference proteome</keyword>
<dbReference type="EnsemblMetazoa" id="PHUM563810-RA">
    <property type="protein sequence ID" value="PHUM563810-PA"/>
    <property type="gene ID" value="PHUM563810"/>
</dbReference>
<reference evidence="1" key="1">
    <citation type="submission" date="2007-04" db="EMBL/GenBank/DDBJ databases">
        <title>Annotation of Pediculus humanus corporis strain USDA.</title>
        <authorList>
            <person name="Kirkness E."/>
            <person name="Hannick L."/>
            <person name="Hass B."/>
            <person name="Bruggner R."/>
            <person name="Lawson D."/>
            <person name="Bidwell S."/>
            <person name="Joardar V."/>
            <person name="Caler E."/>
            <person name="Walenz B."/>
            <person name="Inman J."/>
            <person name="Schobel S."/>
            <person name="Galinsky K."/>
            <person name="Amedeo P."/>
            <person name="Strausberg R."/>
        </authorList>
    </citation>
    <scope>NUCLEOTIDE SEQUENCE</scope>
    <source>
        <strain evidence="1">USDA</strain>
    </source>
</reference>
<accession>E0W0T9</accession>
<gene>
    <name evidence="2" type="primary">8234764</name>
    <name evidence="1" type="ORF">Phum_PHUM563810</name>
</gene>
<dbReference type="KEGG" id="phu:Phum_PHUM563810"/>
<dbReference type="EMBL" id="AAZO01006850">
    <property type="status" value="NOT_ANNOTATED_CDS"/>
    <property type="molecule type" value="Genomic_DNA"/>
</dbReference>
<dbReference type="HOGENOM" id="CLU_2657448_0_0_1"/>